<feature type="region of interest" description="Disordered" evidence="1">
    <location>
        <begin position="240"/>
        <end position="259"/>
    </location>
</feature>
<dbReference type="Proteomes" id="UP000027073">
    <property type="component" value="Unassembled WGS sequence"/>
</dbReference>
<proteinExistence type="predicted"/>
<dbReference type="InParanoid" id="A0A067NVC9"/>
<dbReference type="HOGENOM" id="CLU_059053_0_0_1"/>
<dbReference type="STRING" id="1137138.A0A067NVC9"/>
<name>A0A067NVC9_PLEO1</name>
<organism evidence="2 3">
    <name type="scientific">Pleurotus ostreatus (strain PC15)</name>
    <name type="common">Oyster mushroom</name>
    <dbReference type="NCBI Taxonomy" id="1137138"/>
    <lineage>
        <taxon>Eukaryota</taxon>
        <taxon>Fungi</taxon>
        <taxon>Dikarya</taxon>
        <taxon>Basidiomycota</taxon>
        <taxon>Agaricomycotina</taxon>
        <taxon>Agaricomycetes</taxon>
        <taxon>Agaricomycetidae</taxon>
        <taxon>Agaricales</taxon>
        <taxon>Pleurotineae</taxon>
        <taxon>Pleurotaceae</taxon>
        <taxon>Pleurotus</taxon>
    </lineage>
</organism>
<dbReference type="OrthoDB" id="3253083at2759"/>
<dbReference type="EMBL" id="KL198006">
    <property type="protein sequence ID" value="KDQ30960.1"/>
    <property type="molecule type" value="Genomic_DNA"/>
</dbReference>
<evidence type="ECO:0000256" key="1">
    <source>
        <dbReference type="SAM" id="MobiDB-lite"/>
    </source>
</evidence>
<evidence type="ECO:0000313" key="2">
    <source>
        <dbReference type="EMBL" id="KDQ30960.1"/>
    </source>
</evidence>
<protein>
    <submittedName>
        <fullName evidence="2">Uncharacterized protein</fullName>
    </submittedName>
</protein>
<gene>
    <name evidence="2" type="ORF">PLEOSDRAFT_155627</name>
</gene>
<dbReference type="AlphaFoldDB" id="A0A067NVC9"/>
<dbReference type="VEuPathDB" id="FungiDB:PLEOSDRAFT_155627"/>
<dbReference type="InterPro" id="IPR019188">
    <property type="entry name" value="SNAPC1"/>
</dbReference>
<evidence type="ECO:0000313" key="3">
    <source>
        <dbReference type="Proteomes" id="UP000027073"/>
    </source>
</evidence>
<sequence length="350" mass="39137">MSIIPPAPSSSRGNIVVQPAYFTSNLYVNAIRDDLMTLSHKYIQRYNADSSKPFQLFKDLWQGDGWTWLQFKVFDPRAREAFLDVTLRVFMEGTMQTQSPMKRVVSLFGMYTFFYTQPTSTAPPIHAVSRIPIPIDLLRSLVAMPTFFVTQQLSPLQPYVTYVIQELMKDEVFDILPTSELHPLNPRVLPREYYQAFGTLPSVILAGKRKSGRPSRHEKASKAQDALDKLDKWLVDTSYTPPAHAESTTHQLLSTDPVESRLEYQKDKSELLKNLTVPSPSNEAGQSALEHANQFVLMRVRKLEEDAKKRGLEVGGEGGHLTTLARVEKAAAEINQGGGGILGLSNGAGN</sequence>
<accession>A0A067NVC9</accession>
<reference evidence="3" key="1">
    <citation type="journal article" date="2014" name="Proc. Natl. Acad. Sci. U.S.A.">
        <title>Extensive sampling of basidiomycete genomes demonstrates inadequacy of the white-rot/brown-rot paradigm for wood decay fungi.</title>
        <authorList>
            <person name="Riley R."/>
            <person name="Salamov A.A."/>
            <person name="Brown D.W."/>
            <person name="Nagy L.G."/>
            <person name="Floudas D."/>
            <person name="Held B.W."/>
            <person name="Levasseur A."/>
            <person name="Lombard V."/>
            <person name="Morin E."/>
            <person name="Otillar R."/>
            <person name="Lindquist E.A."/>
            <person name="Sun H."/>
            <person name="LaButti K.M."/>
            <person name="Schmutz J."/>
            <person name="Jabbour D."/>
            <person name="Luo H."/>
            <person name="Baker S.E."/>
            <person name="Pisabarro A.G."/>
            <person name="Walton J.D."/>
            <person name="Blanchette R.A."/>
            <person name="Henrissat B."/>
            <person name="Martin F."/>
            <person name="Cullen D."/>
            <person name="Hibbett D.S."/>
            <person name="Grigoriev I.V."/>
        </authorList>
    </citation>
    <scope>NUCLEOTIDE SEQUENCE [LARGE SCALE GENOMIC DNA]</scope>
    <source>
        <strain evidence="3">PC15</strain>
    </source>
</reference>
<dbReference type="Pfam" id="PF09808">
    <property type="entry name" value="SNAPC1"/>
    <property type="match status" value="1"/>
</dbReference>